<evidence type="ECO:0000256" key="6">
    <source>
        <dbReference type="PIRSR" id="PIRSR000337-1"/>
    </source>
</evidence>
<feature type="compositionally biased region" description="Basic and acidic residues" evidence="7">
    <location>
        <begin position="1"/>
        <end position="25"/>
    </location>
</feature>
<dbReference type="SUPFAM" id="SSF51679">
    <property type="entry name" value="Bacterial luciferase-like"/>
    <property type="match status" value="1"/>
</dbReference>
<feature type="domain" description="Luciferase-like" evidence="8">
    <location>
        <begin position="58"/>
        <end position="418"/>
    </location>
</feature>
<dbReference type="GO" id="GO:0016705">
    <property type="term" value="F:oxidoreductase activity, acting on paired donors, with incorporation or reduction of molecular oxygen"/>
    <property type="evidence" value="ECO:0007669"/>
    <property type="project" value="InterPro"/>
</dbReference>
<feature type="region of interest" description="Disordered" evidence="7">
    <location>
        <begin position="462"/>
        <end position="481"/>
    </location>
</feature>
<evidence type="ECO:0000256" key="3">
    <source>
        <dbReference type="ARBA" id="ARBA00023002"/>
    </source>
</evidence>
<evidence type="ECO:0000256" key="2">
    <source>
        <dbReference type="ARBA" id="ARBA00022643"/>
    </source>
</evidence>
<evidence type="ECO:0000256" key="1">
    <source>
        <dbReference type="ARBA" id="ARBA00022630"/>
    </source>
</evidence>
<dbReference type="EMBL" id="MDHH01000002">
    <property type="protein sequence ID" value="OUE02483.1"/>
    <property type="molecule type" value="Genomic_DNA"/>
</dbReference>
<feature type="region of interest" description="Disordered" evidence="7">
    <location>
        <begin position="1"/>
        <end position="29"/>
    </location>
</feature>
<organism evidence="9 10">
    <name type="scientific">Clavibacter michiganensis subsp. michiganensis</name>
    <dbReference type="NCBI Taxonomy" id="33013"/>
    <lineage>
        <taxon>Bacteria</taxon>
        <taxon>Bacillati</taxon>
        <taxon>Actinomycetota</taxon>
        <taxon>Actinomycetes</taxon>
        <taxon>Micrococcales</taxon>
        <taxon>Microbacteriaceae</taxon>
        <taxon>Clavibacter</taxon>
    </lineage>
</organism>
<accession>A0A251XHX0</accession>
<dbReference type="Pfam" id="PF00296">
    <property type="entry name" value="Bac_luciferase"/>
    <property type="match status" value="1"/>
</dbReference>
<keyword evidence="10" id="KW-1185">Reference proteome</keyword>
<keyword evidence="1 6" id="KW-0285">Flavoprotein</keyword>
<dbReference type="GO" id="GO:0004497">
    <property type="term" value="F:monooxygenase activity"/>
    <property type="evidence" value="ECO:0007669"/>
    <property type="project" value="UniProtKB-KW"/>
</dbReference>
<dbReference type="PIRSF" id="PIRSF000337">
    <property type="entry name" value="NTA_MOA"/>
    <property type="match status" value="1"/>
</dbReference>
<dbReference type="PANTHER" id="PTHR30011:SF16">
    <property type="entry name" value="C2H2 FINGER DOMAIN TRANSCRIPTION FACTOR (EUROFUNG)-RELATED"/>
    <property type="match status" value="1"/>
</dbReference>
<protein>
    <submittedName>
        <fullName evidence="9">Dimethyl-sulfide monooxygenase</fullName>
    </submittedName>
</protein>
<evidence type="ECO:0000259" key="8">
    <source>
        <dbReference type="Pfam" id="PF00296"/>
    </source>
</evidence>
<dbReference type="InterPro" id="IPR011251">
    <property type="entry name" value="Luciferase-like_dom"/>
</dbReference>
<dbReference type="PANTHER" id="PTHR30011">
    <property type="entry name" value="ALKANESULFONATE MONOOXYGENASE-RELATED"/>
    <property type="match status" value="1"/>
</dbReference>
<sequence length="481" mass="53715">MTDRYARPDRFSPPVRRWDPDERTPMPDARPPLRFAAFVMNTASHIQHGLWRHPSARQHEFDDVELWVDLAKTLERGRFDAMFFADVVGLYGPGDGAYDVNAREGLQFPSNDPSVLISALAVSTEHLGFAFTSSVLQSHPFDFARKVSTLDHITKGRIAWNVVTSALDGAARNFGHDGLEDHDARYAWADEYLDVVYKLWEGSWDDDALQRDKERGVFSDASRIHRIDHEGPRYKVAGPHLSSPSPQRTPVLFQAGSSPVGRRFAARNAEAQFILSSTPEKTRALIEDTRALAVDAGRRADDLSFWLGLSFITGSTEEEAKRNEAEIDEYLSADGFLLHSNLGFDPKTGEQLDPATPLSQVETQAGQSHLNWLREVSPDREPTIADLARLSAKLRGRVVGTPEQIADVLAGWQEAGVDGINVINWTLPGSYEDFVDHVTPVLQERGLQQREYEPGTLRHKLTGRDRLPESHPAAAYRGAFS</sequence>
<feature type="binding site" evidence="6">
    <location>
        <position position="86"/>
    </location>
    <ligand>
        <name>FMN</name>
        <dbReference type="ChEBI" id="CHEBI:58210"/>
    </ligand>
</feature>
<comment type="caution">
    <text evidence="9">The sequence shown here is derived from an EMBL/GenBank/DDBJ whole genome shotgun (WGS) entry which is preliminary data.</text>
</comment>
<comment type="similarity">
    <text evidence="5">Belongs to the NtaA/SnaA/DszA monooxygenase family.</text>
</comment>
<evidence type="ECO:0000313" key="10">
    <source>
        <dbReference type="Proteomes" id="UP000195062"/>
    </source>
</evidence>
<keyword evidence="4 9" id="KW-0503">Monooxygenase</keyword>
<name>A0A251XHX0_CLAMM</name>
<dbReference type="InterPro" id="IPR036661">
    <property type="entry name" value="Luciferase-like_sf"/>
</dbReference>
<feature type="binding site" evidence="6">
    <location>
        <position position="182"/>
    </location>
    <ligand>
        <name>FMN</name>
        <dbReference type="ChEBI" id="CHEBI:58210"/>
    </ligand>
</feature>
<evidence type="ECO:0000256" key="7">
    <source>
        <dbReference type="SAM" id="MobiDB-lite"/>
    </source>
</evidence>
<keyword evidence="2 6" id="KW-0288">FMN</keyword>
<dbReference type="InterPro" id="IPR051260">
    <property type="entry name" value="Diverse_substr_monoxygenases"/>
</dbReference>
<feature type="binding site" evidence="6">
    <location>
        <position position="186"/>
    </location>
    <ligand>
        <name>FMN</name>
        <dbReference type="ChEBI" id="CHEBI:58210"/>
    </ligand>
</feature>
<feature type="binding site" evidence="6">
    <location>
        <position position="257"/>
    </location>
    <ligand>
        <name>FMN</name>
        <dbReference type="ChEBI" id="CHEBI:58210"/>
    </ligand>
</feature>
<dbReference type="CDD" id="cd01095">
    <property type="entry name" value="Nitrilotriacetate_monoxgenase"/>
    <property type="match status" value="1"/>
</dbReference>
<dbReference type="Gene3D" id="3.20.20.30">
    <property type="entry name" value="Luciferase-like domain"/>
    <property type="match status" value="1"/>
</dbReference>
<feature type="binding site" evidence="6">
    <location>
        <position position="258"/>
    </location>
    <ligand>
        <name>FMN</name>
        <dbReference type="ChEBI" id="CHEBI:58210"/>
    </ligand>
</feature>
<gene>
    <name evidence="9" type="primary">dmoA</name>
    <name evidence="9" type="ORF">CMMCAS07_10735</name>
</gene>
<evidence type="ECO:0000313" key="9">
    <source>
        <dbReference type="EMBL" id="OUE02483.1"/>
    </source>
</evidence>
<proteinExistence type="inferred from homology"/>
<dbReference type="AlphaFoldDB" id="A0A251XHX0"/>
<evidence type="ECO:0000256" key="5">
    <source>
        <dbReference type="ARBA" id="ARBA00033748"/>
    </source>
</evidence>
<feature type="binding site" evidence="6">
    <location>
        <position position="132"/>
    </location>
    <ligand>
        <name>FMN</name>
        <dbReference type="ChEBI" id="CHEBI:58210"/>
    </ligand>
</feature>
<evidence type="ECO:0000256" key="4">
    <source>
        <dbReference type="ARBA" id="ARBA00023033"/>
    </source>
</evidence>
<reference evidence="9 10" key="1">
    <citation type="submission" date="2016-08" db="EMBL/GenBank/DDBJ databases">
        <title>Genome sequence of Clavibacter michiganensis subsp. michiganensis strain CASJ007.</title>
        <authorList>
            <person name="Thapa S.P."/>
            <person name="Coaker G."/>
        </authorList>
    </citation>
    <scope>NUCLEOTIDE SEQUENCE [LARGE SCALE GENOMIC DNA]</scope>
    <source>
        <strain evidence="9">CASJ007</strain>
    </source>
</reference>
<dbReference type="InterPro" id="IPR016215">
    <property type="entry name" value="NTA_MOA"/>
</dbReference>
<dbReference type="NCBIfam" id="TIGR03860">
    <property type="entry name" value="FMN_nitrolo"/>
    <property type="match status" value="1"/>
</dbReference>
<keyword evidence="3" id="KW-0560">Oxidoreductase</keyword>
<dbReference type="Proteomes" id="UP000195062">
    <property type="component" value="Unassembled WGS sequence"/>
</dbReference>